<dbReference type="FunFam" id="3.40.50.720:FF:000084">
    <property type="entry name" value="Short-chain dehydrogenase reductase"/>
    <property type="match status" value="1"/>
</dbReference>
<dbReference type="SMART" id="SM00822">
    <property type="entry name" value="PKS_KR"/>
    <property type="match status" value="1"/>
</dbReference>
<evidence type="ECO:0000313" key="4">
    <source>
        <dbReference type="EMBL" id="ATL68677.1"/>
    </source>
</evidence>
<dbReference type="AlphaFoldDB" id="A0A291RMS6"/>
<proteinExistence type="inferred from homology"/>
<dbReference type="KEGG" id="ntp:CRH09_23315"/>
<feature type="domain" description="Ketoreductase" evidence="3">
    <location>
        <begin position="9"/>
        <end position="193"/>
    </location>
</feature>
<dbReference type="InterPro" id="IPR057326">
    <property type="entry name" value="KR_dom"/>
</dbReference>
<dbReference type="EMBL" id="CP023778">
    <property type="protein sequence ID" value="ATL68677.1"/>
    <property type="molecule type" value="Genomic_DNA"/>
</dbReference>
<dbReference type="PRINTS" id="PR00080">
    <property type="entry name" value="SDRFAMILY"/>
</dbReference>
<keyword evidence="2" id="KW-0560">Oxidoreductase</keyword>
<organism evidence="4 5">
    <name type="scientific">Nocardia terpenica</name>
    <dbReference type="NCBI Taxonomy" id="455432"/>
    <lineage>
        <taxon>Bacteria</taxon>
        <taxon>Bacillati</taxon>
        <taxon>Actinomycetota</taxon>
        <taxon>Actinomycetes</taxon>
        <taxon>Mycobacteriales</taxon>
        <taxon>Nocardiaceae</taxon>
        <taxon>Nocardia</taxon>
    </lineage>
</organism>
<dbReference type="Pfam" id="PF13561">
    <property type="entry name" value="adh_short_C2"/>
    <property type="match status" value="1"/>
</dbReference>
<name>A0A291RMS6_9NOCA</name>
<dbReference type="CDD" id="cd05233">
    <property type="entry name" value="SDR_c"/>
    <property type="match status" value="1"/>
</dbReference>
<dbReference type="InterPro" id="IPR002347">
    <property type="entry name" value="SDR_fam"/>
</dbReference>
<accession>A0A291RMS6</accession>
<reference evidence="4 5" key="1">
    <citation type="submission" date="2017-10" db="EMBL/GenBank/DDBJ databases">
        <title>Comparative genomics between pathogenic Norcardia.</title>
        <authorList>
            <person name="Zeng L."/>
        </authorList>
    </citation>
    <scope>NUCLEOTIDE SEQUENCE [LARGE SCALE GENOMIC DNA]</scope>
    <source>
        <strain evidence="4 5">NC_YFY_NT001</strain>
    </source>
</reference>
<evidence type="ECO:0000259" key="3">
    <source>
        <dbReference type="SMART" id="SM00822"/>
    </source>
</evidence>
<dbReference type="InterPro" id="IPR036291">
    <property type="entry name" value="NAD(P)-bd_dom_sf"/>
</dbReference>
<sequence>MTSVDLIGRVALVTGATSGIGAATAALLAERGAHVLVAGRDAARGEAVVTAIRERGGKADFLAADLRAADAVRRLAREASALGGGRVDILVNNAGVYPGGPTEEAKPAEVDAVYDLNVKAPFYLVGALAPAMAERGAGAIVNVSTVAADYGISGLALYGSSKAALNQLTQAWAAEYGPRGVRVNTVVPGPTRTDRMASMSEALNAAAAQAPAGRPGEPEEIAEAIAYLVGDTASFVQGAQLAVDGGRTAV</sequence>
<dbReference type="PANTHER" id="PTHR43639:SF1">
    <property type="entry name" value="SHORT-CHAIN DEHYDROGENASE_REDUCTASE FAMILY PROTEIN"/>
    <property type="match status" value="1"/>
</dbReference>
<evidence type="ECO:0000256" key="1">
    <source>
        <dbReference type="ARBA" id="ARBA00006484"/>
    </source>
</evidence>
<dbReference type="PANTHER" id="PTHR43639">
    <property type="entry name" value="OXIDOREDUCTASE, SHORT-CHAIN DEHYDROGENASE/REDUCTASE FAMILY (AFU_ORTHOLOGUE AFUA_5G02870)"/>
    <property type="match status" value="1"/>
</dbReference>
<evidence type="ECO:0000313" key="5">
    <source>
        <dbReference type="Proteomes" id="UP000221961"/>
    </source>
</evidence>
<dbReference type="NCBIfam" id="NF005559">
    <property type="entry name" value="PRK07231.1"/>
    <property type="match status" value="1"/>
</dbReference>
<dbReference type="RefSeq" id="WP_098695743.1">
    <property type="nucleotide sequence ID" value="NZ_CP023778.1"/>
</dbReference>
<dbReference type="Proteomes" id="UP000221961">
    <property type="component" value="Chromosome"/>
</dbReference>
<gene>
    <name evidence="4" type="ORF">CRH09_23315</name>
</gene>
<dbReference type="SUPFAM" id="SSF51735">
    <property type="entry name" value="NAD(P)-binding Rossmann-fold domains"/>
    <property type="match status" value="1"/>
</dbReference>
<comment type="similarity">
    <text evidence="1">Belongs to the short-chain dehydrogenases/reductases (SDR) family.</text>
</comment>
<protein>
    <submittedName>
        <fullName evidence="4">Short-chain dehydrogenase</fullName>
    </submittedName>
</protein>
<dbReference type="GO" id="GO:0016491">
    <property type="term" value="F:oxidoreductase activity"/>
    <property type="evidence" value="ECO:0007669"/>
    <property type="project" value="UniProtKB-KW"/>
</dbReference>
<dbReference type="GeneID" id="88360279"/>
<evidence type="ECO:0000256" key="2">
    <source>
        <dbReference type="ARBA" id="ARBA00023002"/>
    </source>
</evidence>
<dbReference type="Gene3D" id="3.40.50.720">
    <property type="entry name" value="NAD(P)-binding Rossmann-like Domain"/>
    <property type="match status" value="1"/>
</dbReference>
<dbReference type="PRINTS" id="PR00081">
    <property type="entry name" value="GDHRDH"/>
</dbReference>